<keyword evidence="1" id="KW-0732">Signal</keyword>
<feature type="chain" id="PRO_5042177522" evidence="1">
    <location>
        <begin position="18"/>
        <end position="146"/>
    </location>
</feature>
<protein>
    <submittedName>
        <fullName evidence="2">Uncharacterized protein</fullName>
    </submittedName>
</protein>
<gene>
    <name evidence="2" type="ORF">B0H64DRAFT_463250</name>
</gene>
<reference evidence="2" key="1">
    <citation type="journal article" date="2023" name="Mol. Phylogenet. Evol.">
        <title>Genome-scale phylogeny and comparative genomics of the fungal order Sordariales.</title>
        <authorList>
            <person name="Hensen N."/>
            <person name="Bonometti L."/>
            <person name="Westerberg I."/>
            <person name="Brannstrom I.O."/>
            <person name="Guillou S."/>
            <person name="Cros-Aarteil S."/>
            <person name="Calhoun S."/>
            <person name="Haridas S."/>
            <person name="Kuo A."/>
            <person name="Mondo S."/>
            <person name="Pangilinan J."/>
            <person name="Riley R."/>
            <person name="LaButti K."/>
            <person name="Andreopoulos B."/>
            <person name="Lipzen A."/>
            <person name="Chen C."/>
            <person name="Yan M."/>
            <person name="Daum C."/>
            <person name="Ng V."/>
            <person name="Clum A."/>
            <person name="Steindorff A."/>
            <person name="Ohm R.A."/>
            <person name="Martin F."/>
            <person name="Silar P."/>
            <person name="Natvig D.O."/>
            <person name="Lalanne C."/>
            <person name="Gautier V."/>
            <person name="Ament-Velasquez S.L."/>
            <person name="Kruys A."/>
            <person name="Hutchinson M.I."/>
            <person name="Powell A.J."/>
            <person name="Barry K."/>
            <person name="Miller A.N."/>
            <person name="Grigoriev I.V."/>
            <person name="Debuchy R."/>
            <person name="Gladieux P."/>
            <person name="Hiltunen Thoren M."/>
            <person name="Johannesson H."/>
        </authorList>
    </citation>
    <scope>NUCLEOTIDE SEQUENCE</scope>
    <source>
        <strain evidence="2">CBS 168.71</strain>
    </source>
</reference>
<accession>A0AAE0HDM4</accession>
<evidence type="ECO:0000256" key="1">
    <source>
        <dbReference type="SAM" id="SignalP"/>
    </source>
</evidence>
<comment type="caution">
    <text evidence="2">The sequence shown here is derived from an EMBL/GenBank/DDBJ whole genome shotgun (WGS) entry which is preliminary data.</text>
</comment>
<proteinExistence type="predicted"/>
<dbReference type="Proteomes" id="UP001278766">
    <property type="component" value="Unassembled WGS sequence"/>
</dbReference>
<dbReference type="SUPFAM" id="SSF49695">
    <property type="entry name" value="gamma-Crystallin-like"/>
    <property type="match status" value="1"/>
</dbReference>
<evidence type="ECO:0000313" key="2">
    <source>
        <dbReference type="EMBL" id="KAK3294405.1"/>
    </source>
</evidence>
<evidence type="ECO:0000313" key="3">
    <source>
        <dbReference type="Proteomes" id="UP001278766"/>
    </source>
</evidence>
<organism evidence="2 3">
    <name type="scientific">Chaetomium fimeti</name>
    <dbReference type="NCBI Taxonomy" id="1854472"/>
    <lineage>
        <taxon>Eukaryota</taxon>
        <taxon>Fungi</taxon>
        <taxon>Dikarya</taxon>
        <taxon>Ascomycota</taxon>
        <taxon>Pezizomycotina</taxon>
        <taxon>Sordariomycetes</taxon>
        <taxon>Sordariomycetidae</taxon>
        <taxon>Sordariales</taxon>
        <taxon>Chaetomiaceae</taxon>
        <taxon>Chaetomium</taxon>
    </lineage>
</organism>
<sequence length="146" mass="15734">MQLFQVLALAFATTAMAKVYNDNSPIPDSVERPSNSVTMQANTFGTVVKAASAKLRSKALQARASTLQVCEHSNLEGACITITGIESGACYNINGIWNDVISSTNTFGHTCTVWEHHGCSGDQSTVNGAVNWGYMNDKISSYRCFD</sequence>
<name>A0AAE0HDM4_9PEZI</name>
<dbReference type="InterPro" id="IPR011024">
    <property type="entry name" value="G_crystallin-like"/>
</dbReference>
<dbReference type="RefSeq" id="XP_062657919.1">
    <property type="nucleotide sequence ID" value="XM_062807587.1"/>
</dbReference>
<dbReference type="Gene3D" id="2.60.20.10">
    <property type="entry name" value="Crystallins"/>
    <property type="match status" value="1"/>
</dbReference>
<keyword evidence="3" id="KW-1185">Reference proteome</keyword>
<dbReference type="GeneID" id="87844535"/>
<reference evidence="2" key="2">
    <citation type="submission" date="2023-06" db="EMBL/GenBank/DDBJ databases">
        <authorList>
            <consortium name="Lawrence Berkeley National Laboratory"/>
            <person name="Haridas S."/>
            <person name="Hensen N."/>
            <person name="Bonometti L."/>
            <person name="Westerberg I."/>
            <person name="Brannstrom I.O."/>
            <person name="Guillou S."/>
            <person name="Cros-Aarteil S."/>
            <person name="Calhoun S."/>
            <person name="Kuo A."/>
            <person name="Mondo S."/>
            <person name="Pangilinan J."/>
            <person name="Riley R."/>
            <person name="Labutti K."/>
            <person name="Andreopoulos B."/>
            <person name="Lipzen A."/>
            <person name="Chen C."/>
            <person name="Yanf M."/>
            <person name="Daum C."/>
            <person name="Ng V."/>
            <person name="Clum A."/>
            <person name="Steindorff A."/>
            <person name="Ohm R."/>
            <person name="Martin F."/>
            <person name="Silar P."/>
            <person name="Natvig D."/>
            <person name="Lalanne C."/>
            <person name="Gautier V."/>
            <person name="Ament-Velasquez S.L."/>
            <person name="Kruys A."/>
            <person name="Hutchinson M.I."/>
            <person name="Powell A.J."/>
            <person name="Barry K."/>
            <person name="Miller A.N."/>
            <person name="Grigoriev I.V."/>
            <person name="Debuchy R."/>
            <person name="Gladieux P."/>
            <person name="Thoren M.H."/>
            <person name="Johannesson H."/>
        </authorList>
    </citation>
    <scope>NUCLEOTIDE SEQUENCE</scope>
    <source>
        <strain evidence="2">CBS 168.71</strain>
    </source>
</reference>
<dbReference type="AlphaFoldDB" id="A0AAE0HDM4"/>
<dbReference type="EMBL" id="JAUEPN010000005">
    <property type="protein sequence ID" value="KAK3294405.1"/>
    <property type="molecule type" value="Genomic_DNA"/>
</dbReference>
<feature type="signal peptide" evidence="1">
    <location>
        <begin position="1"/>
        <end position="17"/>
    </location>
</feature>